<protein>
    <submittedName>
        <fullName evidence="4">Serine/threonine protein kinase</fullName>
    </submittedName>
</protein>
<dbReference type="EMBL" id="FOXQ01000011">
    <property type="protein sequence ID" value="SFQ40962.1"/>
    <property type="molecule type" value="Genomic_DNA"/>
</dbReference>
<dbReference type="OrthoDB" id="9813021at2"/>
<evidence type="ECO:0000256" key="1">
    <source>
        <dbReference type="SAM" id="Coils"/>
    </source>
</evidence>
<evidence type="ECO:0000256" key="2">
    <source>
        <dbReference type="SAM" id="Phobius"/>
    </source>
</evidence>
<dbReference type="InterPro" id="IPR011990">
    <property type="entry name" value="TPR-like_helical_dom_sf"/>
</dbReference>
<evidence type="ECO:0000259" key="3">
    <source>
        <dbReference type="PROSITE" id="PS50011"/>
    </source>
</evidence>
<dbReference type="PANTHER" id="PTHR44167">
    <property type="entry name" value="OVARIAN-SPECIFIC SERINE/THREONINE-PROTEIN KINASE LOK-RELATED"/>
    <property type="match status" value="1"/>
</dbReference>
<keyword evidence="1" id="KW-0175">Coiled coil</keyword>
<dbReference type="Gene3D" id="1.25.40.10">
    <property type="entry name" value="Tetratricopeptide repeat domain"/>
    <property type="match status" value="1"/>
</dbReference>
<reference evidence="4 5" key="1">
    <citation type="submission" date="2016-10" db="EMBL/GenBank/DDBJ databases">
        <authorList>
            <person name="de Groot N.N."/>
        </authorList>
    </citation>
    <scope>NUCLEOTIDE SEQUENCE [LARGE SCALE GENOMIC DNA]</scope>
    <source>
        <strain evidence="4 5">DSM 28286</strain>
    </source>
</reference>
<dbReference type="PROSITE" id="PS50011">
    <property type="entry name" value="PROTEIN_KINASE_DOM"/>
    <property type="match status" value="1"/>
</dbReference>
<keyword evidence="4" id="KW-0723">Serine/threonine-protein kinase</keyword>
<dbReference type="Gene3D" id="1.10.510.10">
    <property type="entry name" value="Transferase(Phosphotransferase) domain 1"/>
    <property type="match status" value="1"/>
</dbReference>
<name>A0A1I5Y9P0_9BACT</name>
<dbReference type="CDD" id="cd14014">
    <property type="entry name" value="STKc_PknB_like"/>
    <property type="match status" value="1"/>
</dbReference>
<dbReference type="SUPFAM" id="SSF56112">
    <property type="entry name" value="Protein kinase-like (PK-like)"/>
    <property type="match status" value="1"/>
</dbReference>
<keyword evidence="2" id="KW-0812">Transmembrane</keyword>
<keyword evidence="2" id="KW-0472">Membrane</keyword>
<feature type="domain" description="Protein kinase" evidence="3">
    <location>
        <begin position="11"/>
        <end position="296"/>
    </location>
</feature>
<evidence type="ECO:0000313" key="4">
    <source>
        <dbReference type="EMBL" id="SFQ40962.1"/>
    </source>
</evidence>
<organism evidence="4 5">
    <name type="scientific">Parafilimonas terrae</name>
    <dbReference type="NCBI Taxonomy" id="1465490"/>
    <lineage>
        <taxon>Bacteria</taxon>
        <taxon>Pseudomonadati</taxon>
        <taxon>Bacteroidota</taxon>
        <taxon>Chitinophagia</taxon>
        <taxon>Chitinophagales</taxon>
        <taxon>Chitinophagaceae</taxon>
        <taxon>Parafilimonas</taxon>
    </lineage>
</organism>
<dbReference type="PANTHER" id="PTHR44167:SF24">
    <property type="entry name" value="SERINE_THREONINE-PROTEIN KINASE CHK2"/>
    <property type="match status" value="1"/>
</dbReference>
<dbReference type="GO" id="GO:0004674">
    <property type="term" value="F:protein serine/threonine kinase activity"/>
    <property type="evidence" value="ECO:0007669"/>
    <property type="project" value="UniProtKB-KW"/>
</dbReference>
<dbReference type="AlphaFoldDB" id="A0A1I5Y9P0"/>
<dbReference type="InterPro" id="IPR000719">
    <property type="entry name" value="Prot_kinase_dom"/>
</dbReference>
<dbReference type="RefSeq" id="WP_090660939.1">
    <property type="nucleotide sequence ID" value="NZ_FOXQ01000011.1"/>
</dbReference>
<evidence type="ECO:0000313" key="5">
    <source>
        <dbReference type="Proteomes" id="UP000199031"/>
    </source>
</evidence>
<dbReference type="Proteomes" id="UP000199031">
    <property type="component" value="Unassembled WGS sequence"/>
</dbReference>
<dbReference type="InterPro" id="IPR011009">
    <property type="entry name" value="Kinase-like_dom_sf"/>
</dbReference>
<dbReference type="SMART" id="SM00220">
    <property type="entry name" value="S_TKc"/>
    <property type="match status" value="1"/>
</dbReference>
<dbReference type="STRING" id="1465490.SAMN05444277_11152"/>
<feature type="coiled-coil region" evidence="1">
    <location>
        <begin position="305"/>
        <end position="339"/>
    </location>
</feature>
<sequence length="542" mass="61016">MSKVFTITSGLETMGALKTGGQGSVYKGRRMGEIITAIKLLPTPIYSETADDKNFTHFQNEVQKLKKVNEQPNPNVVKLVSSGITETGNFPYIEMEFIEGPDLEELLKPPHDPVFTIKECLKVAEQLSGALAHCHRFNVKHGDIKSNNIKFNKRTGNYVLLDFGLAIMSDEDRRTSLRHAGAIEFMAPEQNEGRMLFETDVYSFGVVMFELLAGIVPFPLKDKGETSRNAVMLAHMEATPPNIFALRGKALPELWSSEKRENEMLIPEWLFAMVYRCLEKKPEERFASGMALHEFIVKNSVSFAKGEASGQVKLLQQENRKLLEENRNLQNELKQYRSGKITVTSYQNASGENVIIQKKKSSAPKAFLWILAGLFVAAIFIYAIQLNNKSNVINNNAKNVLSDSLLHITTEQQQQLNNARDLLKANNKDAALDIYQQLSQQEIAQAMFQYANLALQGKNDRLDCNEAFEMLTKASDKNYLPAKTTLGFLYAFANDENTLKQLNYYARCVFPLNVSKGADLLMQSTVQGDVTAEQWLSKLDKK</sequence>
<dbReference type="GO" id="GO:0005737">
    <property type="term" value="C:cytoplasm"/>
    <property type="evidence" value="ECO:0007669"/>
    <property type="project" value="TreeGrafter"/>
</dbReference>
<keyword evidence="5" id="KW-1185">Reference proteome</keyword>
<dbReference type="SUPFAM" id="SSF81901">
    <property type="entry name" value="HCP-like"/>
    <property type="match status" value="1"/>
</dbReference>
<feature type="transmembrane region" description="Helical" evidence="2">
    <location>
        <begin position="366"/>
        <end position="384"/>
    </location>
</feature>
<accession>A0A1I5Y9P0</accession>
<gene>
    <name evidence="4" type="ORF">SAMN05444277_11152</name>
</gene>
<keyword evidence="2" id="KW-1133">Transmembrane helix</keyword>
<dbReference type="GO" id="GO:0005524">
    <property type="term" value="F:ATP binding"/>
    <property type="evidence" value="ECO:0007669"/>
    <property type="project" value="InterPro"/>
</dbReference>
<dbReference type="Pfam" id="PF00069">
    <property type="entry name" value="Pkinase"/>
    <property type="match status" value="1"/>
</dbReference>
<proteinExistence type="predicted"/>
<keyword evidence="4" id="KW-0808">Transferase</keyword>
<keyword evidence="4" id="KW-0418">Kinase</keyword>